<feature type="binding site" evidence="11">
    <location>
        <begin position="224"/>
        <end position="226"/>
    </location>
    <ligand>
        <name>substrate</name>
    </ligand>
</feature>
<dbReference type="GeneID" id="34309700"/>
<dbReference type="GO" id="GO:0046327">
    <property type="term" value="P:glycerol biosynthetic process from pyruvate"/>
    <property type="evidence" value="ECO:0007669"/>
    <property type="project" value="TreeGrafter"/>
</dbReference>
<accession>G0F0R8</accession>
<gene>
    <name evidence="11" type="primary">pckG</name>
    <name evidence="14" type="ordered locus">CNE_1c36630</name>
</gene>
<feature type="binding site" evidence="11">
    <location>
        <position position="85"/>
    </location>
    <ligand>
        <name>substrate</name>
    </ligand>
</feature>
<dbReference type="Pfam" id="PF17297">
    <property type="entry name" value="PEPCK_N"/>
    <property type="match status" value="1"/>
</dbReference>
<reference evidence="14 15" key="1">
    <citation type="journal article" date="2011" name="J. Bacteriol.">
        <title>Complete genome sequence of the type strain Cupriavidus necator N-1.</title>
        <authorList>
            <person name="Poehlein A."/>
            <person name="Kusian B."/>
            <person name="Friedrich B."/>
            <person name="Daniel R."/>
            <person name="Bowien B."/>
        </authorList>
    </citation>
    <scope>NUCLEOTIDE SEQUENCE [LARGE SCALE GENOMIC DNA]</scope>
    <source>
        <strain evidence="15">ATCC 43291 / DSM 13513 / CCUG 52238 / LMG 8453 / N-1</strain>
    </source>
</reference>
<feature type="binding site" evidence="11">
    <location>
        <begin position="526"/>
        <end position="529"/>
    </location>
    <ligand>
        <name>GTP</name>
        <dbReference type="ChEBI" id="CHEBI:37565"/>
    </ligand>
</feature>
<comment type="function">
    <text evidence="11">Catalyzes the conversion of oxaloacetate (OAA) to phosphoenolpyruvate (PEP), the rate-limiting step in the metabolic pathway that produces glucose from lactate and other precursors derived from the citric acid cycle.</text>
</comment>
<feature type="binding site" evidence="11">
    <location>
        <position position="253"/>
    </location>
    <ligand>
        <name>Mn(2+)</name>
        <dbReference type="ChEBI" id="CHEBI:29035"/>
    </ligand>
</feature>
<feature type="binding site" evidence="11">
    <location>
        <position position="302"/>
    </location>
    <ligand>
        <name>Mn(2+)</name>
        <dbReference type="ChEBI" id="CHEBI:29035"/>
    </ligand>
</feature>
<dbReference type="GO" id="GO:0004613">
    <property type="term" value="F:phosphoenolpyruvate carboxykinase (GTP) activity"/>
    <property type="evidence" value="ECO:0007669"/>
    <property type="project" value="UniProtKB-UniRule"/>
</dbReference>
<evidence type="ECO:0000256" key="9">
    <source>
        <dbReference type="ARBA" id="ARBA00023211"/>
    </source>
</evidence>
<dbReference type="HAMAP" id="MF_00452">
    <property type="entry name" value="PEPCK_GTP"/>
    <property type="match status" value="1"/>
</dbReference>
<dbReference type="InterPro" id="IPR008209">
    <property type="entry name" value="PEP_carboxykinase_GTP"/>
</dbReference>
<dbReference type="GO" id="GO:0006094">
    <property type="term" value="P:gluconeogenesis"/>
    <property type="evidence" value="ECO:0007669"/>
    <property type="project" value="UniProtKB-UniRule"/>
</dbReference>
<feature type="binding site" evidence="11">
    <location>
        <begin position="396"/>
        <end position="398"/>
    </location>
    <ligand>
        <name>substrate</name>
    </ligand>
</feature>
<feature type="binding site" evidence="11">
    <location>
        <position position="275"/>
    </location>
    <ligand>
        <name>substrate</name>
    </ligand>
</feature>
<dbReference type="GO" id="GO:0005829">
    <property type="term" value="C:cytosol"/>
    <property type="evidence" value="ECO:0007669"/>
    <property type="project" value="TreeGrafter"/>
</dbReference>
<dbReference type="RefSeq" id="WP_013958457.1">
    <property type="nucleotide sequence ID" value="NC_015726.1"/>
</dbReference>
<keyword evidence="6 11" id="KW-0547">Nucleotide-binding</keyword>
<evidence type="ECO:0000259" key="13">
    <source>
        <dbReference type="Pfam" id="PF17297"/>
    </source>
</evidence>
<keyword evidence="8 11" id="KW-0342">GTP-binding</keyword>
<dbReference type="Gene3D" id="3.40.449.10">
    <property type="entry name" value="Phosphoenolpyruvate Carboxykinase, domain 1"/>
    <property type="match status" value="1"/>
</dbReference>
<dbReference type="GO" id="GO:0033993">
    <property type="term" value="P:response to lipid"/>
    <property type="evidence" value="ECO:0007669"/>
    <property type="project" value="TreeGrafter"/>
</dbReference>
<keyword evidence="11" id="KW-0963">Cytoplasm</keyword>
<dbReference type="HOGENOM" id="CLU_028872_1_1_4"/>
<dbReference type="UniPathway" id="UPA00138"/>
<dbReference type="InterPro" id="IPR018091">
    <property type="entry name" value="PEP_carboxykin_GTP_CS"/>
</dbReference>
<dbReference type="PANTHER" id="PTHR11561:SF0">
    <property type="entry name" value="PHOSPHOENOLPYRUVATE CARBOXYKINASE [GTP]-RELATED"/>
    <property type="match status" value="1"/>
</dbReference>
<organism evidence="14 15">
    <name type="scientific">Cupriavidus necator (strain ATCC 43291 / DSM 13513 / CCUG 52238 / LMG 8453 / N-1)</name>
    <name type="common">Ralstonia eutropha</name>
    <dbReference type="NCBI Taxonomy" id="1042878"/>
    <lineage>
        <taxon>Bacteria</taxon>
        <taxon>Pseudomonadati</taxon>
        <taxon>Pseudomonadota</taxon>
        <taxon>Betaproteobacteria</taxon>
        <taxon>Burkholderiales</taxon>
        <taxon>Burkholderiaceae</taxon>
        <taxon>Cupriavidus</taxon>
    </lineage>
</organism>
<comment type="cofactor">
    <cofactor evidence="11">
        <name>Mn(2+)</name>
        <dbReference type="ChEBI" id="CHEBI:29035"/>
    </cofactor>
    <text evidence="11">Binds 1 Mn(2+) ion per subunit.</text>
</comment>
<keyword evidence="9 11" id="KW-0464">Manganese</keyword>
<dbReference type="NCBIfam" id="NF003253">
    <property type="entry name" value="PRK04210.1"/>
    <property type="match status" value="1"/>
</dbReference>
<dbReference type="Gene3D" id="2.170.8.10">
    <property type="entry name" value="Phosphoenolpyruvate Carboxykinase, domain 2"/>
    <property type="match status" value="1"/>
</dbReference>
<name>G0F0R8_CUPNN</name>
<feature type="domain" description="Phosphoenolpyruvate carboxykinase C-terminal P-loop" evidence="12">
    <location>
        <begin position="249"/>
        <end position="614"/>
    </location>
</feature>
<evidence type="ECO:0000256" key="7">
    <source>
        <dbReference type="ARBA" id="ARBA00022793"/>
    </source>
</evidence>
<evidence type="ECO:0000313" key="14">
    <source>
        <dbReference type="EMBL" id="AEI78955.1"/>
    </source>
</evidence>
<feature type="domain" description="Phosphoenolpyruvate carboxykinase GTP-utilising N-terminal" evidence="13">
    <location>
        <begin position="26"/>
        <end position="245"/>
    </location>
</feature>
<dbReference type="SUPFAM" id="SSF53795">
    <property type="entry name" value="PEP carboxykinase-like"/>
    <property type="match status" value="1"/>
</dbReference>
<feature type="binding site" evidence="11">
    <location>
        <position position="233"/>
    </location>
    <ligand>
        <name>Mn(2+)</name>
        <dbReference type="ChEBI" id="CHEBI:29035"/>
    </ligand>
</feature>
<protein>
    <recommendedName>
        <fullName evidence="11">Phosphoenolpyruvate carboxykinase [GTP]</fullName>
        <shortName evidence="11">PEP carboxykinase</shortName>
        <shortName evidence="11">PEPCK</shortName>
        <ecNumber evidence="11">4.1.1.32</ecNumber>
    </recommendedName>
    <alternativeName>
        <fullName evidence="11">GTP-dependent phosphoenolpyruvate carboxykinase</fullName>
        <shortName evidence="11">GTP-PEPCK</shortName>
    </alternativeName>
</protein>
<dbReference type="AlphaFoldDB" id="G0F0R8"/>
<dbReference type="SUPFAM" id="SSF68923">
    <property type="entry name" value="PEP carboxykinase N-terminal domain"/>
    <property type="match status" value="1"/>
</dbReference>
<dbReference type="CDD" id="cd00819">
    <property type="entry name" value="PEPCK_GTP"/>
    <property type="match status" value="1"/>
</dbReference>
<dbReference type="EC" id="4.1.1.32" evidence="11"/>
<evidence type="ECO:0000256" key="1">
    <source>
        <dbReference type="ARBA" id="ARBA00004742"/>
    </source>
</evidence>
<evidence type="ECO:0000256" key="11">
    <source>
        <dbReference type="HAMAP-Rule" id="MF_00452"/>
    </source>
</evidence>
<proteinExistence type="inferred from homology"/>
<evidence type="ECO:0000256" key="10">
    <source>
        <dbReference type="ARBA" id="ARBA00023239"/>
    </source>
</evidence>
<dbReference type="InterPro" id="IPR035078">
    <property type="entry name" value="PEP_carboxykinase_GTP_N"/>
</dbReference>
<dbReference type="GO" id="GO:0071333">
    <property type="term" value="P:cellular response to glucose stimulus"/>
    <property type="evidence" value="ECO:0007669"/>
    <property type="project" value="TreeGrafter"/>
</dbReference>
<evidence type="ECO:0000313" key="15">
    <source>
        <dbReference type="Proteomes" id="UP000006798"/>
    </source>
</evidence>
<dbReference type="GO" id="GO:0005525">
    <property type="term" value="F:GTP binding"/>
    <property type="evidence" value="ECO:0007669"/>
    <property type="project" value="UniProtKB-UniRule"/>
</dbReference>
<dbReference type="Gene3D" id="3.90.228.20">
    <property type="match status" value="1"/>
</dbReference>
<feature type="binding site" evidence="11">
    <location>
        <position position="398"/>
    </location>
    <ligand>
        <name>GTP</name>
        <dbReference type="ChEBI" id="CHEBI:37565"/>
    </ligand>
</feature>
<dbReference type="InterPro" id="IPR008210">
    <property type="entry name" value="PEP_carboxykinase_N"/>
</dbReference>
<dbReference type="GO" id="GO:0042594">
    <property type="term" value="P:response to starvation"/>
    <property type="evidence" value="ECO:0007669"/>
    <property type="project" value="TreeGrafter"/>
</dbReference>
<dbReference type="FunFam" id="3.40.449.10:FF:000005">
    <property type="entry name" value="Phosphoenolpyruvate carboxykinase [GTP]"/>
    <property type="match status" value="1"/>
</dbReference>
<evidence type="ECO:0000256" key="3">
    <source>
        <dbReference type="ARBA" id="ARBA00011245"/>
    </source>
</evidence>
<evidence type="ECO:0000256" key="6">
    <source>
        <dbReference type="ARBA" id="ARBA00022741"/>
    </source>
</evidence>
<dbReference type="PIRSF" id="PIRSF001348">
    <property type="entry name" value="PEP_carboxykinase_GTP"/>
    <property type="match status" value="1"/>
</dbReference>
<keyword evidence="4 11" id="KW-0312">Gluconeogenesis</keyword>
<feature type="binding site" evidence="11">
    <location>
        <begin position="276"/>
        <end position="281"/>
    </location>
    <ligand>
        <name>GTP</name>
        <dbReference type="ChEBI" id="CHEBI:37565"/>
    </ligand>
</feature>
<comment type="pathway">
    <text evidence="1 11">Carbohydrate biosynthesis; gluconeogenesis.</text>
</comment>
<dbReference type="GO" id="GO:0006107">
    <property type="term" value="P:oxaloacetate metabolic process"/>
    <property type="evidence" value="ECO:0007669"/>
    <property type="project" value="TreeGrafter"/>
</dbReference>
<dbReference type="GO" id="GO:0030145">
    <property type="term" value="F:manganese ion binding"/>
    <property type="evidence" value="ECO:0007669"/>
    <property type="project" value="UniProtKB-UniRule"/>
</dbReference>
<dbReference type="EMBL" id="CP002877">
    <property type="protein sequence ID" value="AEI78955.1"/>
    <property type="molecule type" value="Genomic_DNA"/>
</dbReference>
<keyword evidence="10 11" id="KW-0456">Lyase</keyword>
<dbReference type="PROSITE" id="PS00505">
    <property type="entry name" value="PEPCK_GTP"/>
    <property type="match status" value="1"/>
</dbReference>
<evidence type="ECO:0000256" key="4">
    <source>
        <dbReference type="ARBA" id="ARBA00022432"/>
    </source>
</evidence>
<keyword evidence="7 11" id="KW-0210">Decarboxylase</keyword>
<comment type="catalytic activity">
    <reaction evidence="11">
        <text>oxaloacetate + GTP = phosphoenolpyruvate + GDP + CO2</text>
        <dbReference type="Rhea" id="RHEA:10388"/>
        <dbReference type="ChEBI" id="CHEBI:16452"/>
        <dbReference type="ChEBI" id="CHEBI:16526"/>
        <dbReference type="ChEBI" id="CHEBI:37565"/>
        <dbReference type="ChEBI" id="CHEBI:58189"/>
        <dbReference type="ChEBI" id="CHEBI:58702"/>
        <dbReference type="EC" id="4.1.1.32"/>
    </reaction>
</comment>
<sequence>MNHPTMQGTAPVNAPAWVKHPKLVAWVAEIAALTKPDHIYWCDGSQEEYDRLCEQMVAAGTMKRLNPAKRKNSFLALSDPSDVARVEDRTFICSEKQEDAGPTNNWTEPAEMRQTLNGLFEGCMRGRTLYVVPFSMGPLGSPIAHIGVELSDSPYVAVNMRIMTRMGRAVYDVLGTNGEFVPCVHTVGKPLAAGEQDVAWPCNPTKYIVHFPETREIWSFGSGYGGNALLGKKCFALRIASTMGRDEGWLAEHMLILGVTSPEGKKYHVAAAFPSACGKTNFAMLIPPKGFEGWKVTTIGDDIAWIKPGQDGRLYAINPEAGYFGVAPGTSEKTNFNAMATLKENVIFTNVALTDDGDVWWEGMTKEAPAHLVDWQGKDWTPEIAKATGAKAAHPNARFTAPASQCPSIDENWDNPAGVPIDAFIFGGRRSTTVPLVTEARNWTEGVYMAATMGSETTAAAAGQQGVVRRDPFAMLPFCGYNMSDYFGHWLQLGQKLEAAGAKLPKIYCVNWFRKDADGNFVWPGFGENMRVLSWMIDRVEGKGQGAEHMFGTTPRYDDLNWNGVDFTPAQFTQVTSIDRDAWQQELALHDELFTKLRHRLPQALAEVRAALGKRLDG</sequence>
<dbReference type="InterPro" id="IPR035077">
    <property type="entry name" value="PEP_carboxykinase_GTP_C"/>
</dbReference>
<keyword evidence="5 11" id="KW-0479">Metal-binding</keyword>
<dbReference type="Proteomes" id="UP000006798">
    <property type="component" value="Chromosome 1"/>
</dbReference>
<comment type="subunit">
    <text evidence="3 11">Monomer.</text>
</comment>
<dbReference type="PANTHER" id="PTHR11561">
    <property type="entry name" value="PHOSPHOENOLPYRUVATE CARBOXYKINASE"/>
    <property type="match status" value="1"/>
</dbReference>
<dbReference type="GO" id="GO:0019543">
    <property type="term" value="P:propionate catabolic process"/>
    <property type="evidence" value="ECO:0007669"/>
    <property type="project" value="TreeGrafter"/>
</dbReference>
<dbReference type="InterPro" id="IPR013035">
    <property type="entry name" value="PEP_carboxykinase_C"/>
</dbReference>
<evidence type="ECO:0000256" key="2">
    <source>
        <dbReference type="ARBA" id="ARBA00005796"/>
    </source>
</evidence>
<dbReference type="Pfam" id="PF00821">
    <property type="entry name" value="PEPCK_GTP"/>
    <property type="match status" value="1"/>
</dbReference>
<feature type="active site" evidence="11">
    <location>
        <position position="277"/>
    </location>
</feature>
<evidence type="ECO:0000256" key="5">
    <source>
        <dbReference type="ARBA" id="ARBA00022723"/>
    </source>
</evidence>
<comment type="subcellular location">
    <subcellularLocation>
        <location evidence="11">Cytoplasm</location>
    </subcellularLocation>
</comment>
<comment type="similarity">
    <text evidence="2 11">Belongs to the phosphoenolpyruvate carboxykinase [GTP] family.</text>
</comment>
<evidence type="ECO:0000256" key="8">
    <source>
        <dbReference type="ARBA" id="ARBA00023134"/>
    </source>
</evidence>
<evidence type="ECO:0000259" key="12">
    <source>
        <dbReference type="Pfam" id="PF00821"/>
    </source>
</evidence>
<feature type="binding site" evidence="11">
    <location>
        <position position="429"/>
    </location>
    <ligand>
        <name>GTP</name>
        <dbReference type="ChEBI" id="CHEBI:37565"/>
    </ligand>
</feature>
<dbReference type="KEGG" id="cnc:CNE_1c36630"/>